<feature type="transmembrane region" description="Helical" evidence="1">
    <location>
        <begin position="142"/>
        <end position="169"/>
    </location>
</feature>
<organism evidence="2 3">
    <name type="scientific">Staphylococcus argensis</name>
    <dbReference type="NCBI Taxonomy" id="1607738"/>
    <lineage>
        <taxon>Bacteria</taxon>
        <taxon>Bacillati</taxon>
        <taxon>Bacillota</taxon>
        <taxon>Bacilli</taxon>
        <taxon>Bacillales</taxon>
        <taxon>Staphylococcaceae</taxon>
        <taxon>Staphylococcus</taxon>
    </lineage>
</organism>
<protein>
    <recommendedName>
        <fullName evidence="4">ABC-2 transporter permease</fullName>
    </recommendedName>
</protein>
<feature type="transmembrane region" description="Helical" evidence="1">
    <location>
        <begin position="175"/>
        <end position="199"/>
    </location>
</feature>
<evidence type="ECO:0008006" key="4">
    <source>
        <dbReference type="Google" id="ProtNLM"/>
    </source>
</evidence>
<comment type="caution">
    <text evidence="2">The sequence shown here is derived from an EMBL/GenBank/DDBJ whole genome shotgun (WGS) entry which is preliminary data.</text>
</comment>
<feature type="transmembrane region" description="Helical" evidence="1">
    <location>
        <begin position="16"/>
        <end position="33"/>
    </location>
</feature>
<gene>
    <name evidence="2" type="ORF">CD039_08330</name>
</gene>
<feature type="transmembrane region" description="Helical" evidence="1">
    <location>
        <begin position="108"/>
        <end position="130"/>
    </location>
</feature>
<dbReference type="Proteomes" id="UP000242712">
    <property type="component" value="Unassembled WGS sequence"/>
</dbReference>
<dbReference type="GeneID" id="98298356"/>
<evidence type="ECO:0000313" key="2">
    <source>
        <dbReference type="EMBL" id="POA08983.1"/>
    </source>
</evidence>
<keyword evidence="3" id="KW-1185">Reference proteome</keyword>
<sequence length="208" mass="23032">MKGLMMNHWALSKKSICIYLPIAVVICVLFNIGQQGMTGGFLPCYLLAIIALDNLKNEKGSDWPKLALTLPLNRKMYVQSHFLFYLLLAVTGGVLVFVVTSILQMSIIVGFIALFIGVGITAQLTLMYPLMYKYGSENSNGIMMLAILPVILVYIVYSIALTIIASIGHDEPNQMIMFIGSAIYFVISLFVAALIYWIAVKVFKSLAF</sequence>
<dbReference type="Pfam" id="PF13346">
    <property type="entry name" value="ABC2_membrane_5"/>
    <property type="match status" value="1"/>
</dbReference>
<dbReference type="InterPro" id="IPR025699">
    <property type="entry name" value="ABC2_memb-like"/>
</dbReference>
<keyword evidence="1" id="KW-1133">Transmembrane helix</keyword>
<reference evidence="2 3" key="1">
    <citation type="submission" date="2017-08" db="EMBL/GenBank/DDBJ databases">
        <title>Draft genome sequences of 64 type strains of genus Staph aureus.</title>
        <authorList>
            <person name="Cole K."/>
            <person name="Golubchik T."/>
            <person name="Russell J."/>
            <person name="Foster D."/>
            <person name="Llewelyn M."/>
            <person name="Wilson D."/>
            <person name="Crook D."/>
            <person name="Paul J."/>
        </authorList>
    </citation>
    <scope>NUCLEOTIDE SEQUENCE [LARGE SCALE GENOMIC DNA]</scope>
    <source>
        <strain evidence="2 3">DSM 29875</strain>
    </source>
</reference>
<evidence type="ECO:0000313" key="3">
    <source>
        <dbReference type="Proteomes" id="UP000242712"/>
    </source>
</evidence>
<dbReference type="AlphaFoldDB" id="A0A2K4FCH5"/>
<feature type="transmembrane region" description="Helical" evidence="1">
    <location>
        <begin position="82"/>
        <end position="102"/>
    </location>
</feature>
<dbReference type="EMBL" id="PPPX01000011">
    <property type="protein sequence ID" value="POA08983.1"/>
    <property type="molecule type" value="Genomic_DNA"/>
</dbReference>
<evidence type="ECO:0000256" key="1">
    <source>
        <dbReference type="SAM" id="Phobius"/>
    </source>
</evidence>
<proteinExistence type="predicted"/>
<dbReference type="RefSeq" id="WP_103371931.1">
    <property type="nucleotide sequence ID" value="NZ_CBCRVO010000002.1"/>
</dbReference>
<accession>A0A2K4FCH5</accession>
<dbReference type="OrthoDB" id="1655186at2"/>
<name>A0A2K4FCH5_9STAP</name>
<keyword evidence="1" id="KW-0812">Transmembrane</keyword>
<keyword evidence="1" id="KW-0472">Membrane</keyword>